<dbReference type="GO" id="GO:0004497">
    <property type="term" value="F:monooxygenase activity"/>
    <property type="evidence" value="ECO:0007669"/>
    <property type="project" value="UniProtKB-KW"/>
</dbReference>
<dbReference type="RefSeq" id="WP_184091010.1">
    <property type="nucleotide sequence ID" value="NZ_JACIJF010000018.1"/>
</dbReference>
<feature type="domain" description="ABM" evidence="1">
    <location>
        <begin position="5"/>
        <end position="93"/>
    </location>
</feature>
<keyword evidence="2" id="KW-0560">Oxidoreductase</keyword>
<dbReference type="Gene3D" id="3.30.70.100">
    <property type="match status" value="1"/>
</dbReference>
<dbReference type="PANTHER" id="PTHR33336">
    <property type="entry name" value="QUINOL MONOOXYGENASE YGIN-RELATED"/>
    <property type="match status" value="1"/>
</dbReference>
<dbReference type="InterPro" id="IPR011008">
    <property type="entry name" value="Dimeric_a/b-barrel"/>
</dbReference>
<gene>
    <name evidence="2" type="ORF">FHT02_003730</name>
</gene>
<evidence type="ECO:0000313" key="3">
    <source>
        <dbReference type="Proteomes" id="UP000527143"/>
    </source>
</evidence>
<dbReference type="EMBL" id="JACIJF010000018">
    <property type="protein sequence ID" value="MBB5712470.1"/>
    <property type="molecule type" value="Genomic_DNA"/>
</dbReference>
<evidence type="ECO:0000313" key="2">
    <source>
        <dbReference type="EMBL" id="MBB5712470.1"/>
    </source>
</evidence>
<reference evidence="2 3" key="1">
    <citation type="submission" date="2020-08" db="EMBL/GenBank/DDBJ databases">
        <title>Genomic Encyclopedia of Type Strains, Phase IV (KMG-IV): sequencing the most valuable type-strain genomes for metagenomic binning, comparative biology and taxonomic classification.</title>
        <authorList>
            <person name="Goeker M."/>
        </authorList>
    </citation>
    <scope>NUCLEOTIDE SEQUENCE [LARGE SCALE GENOMIC DNA]</scope>
    <source>
        <strain evidence="2 3">DSM 26736</strain>
    </source>
</reference>
<accession>A0A840YS19</accession>
<dbReference type="InterPro" id="IPR007138">
    <property type="entry name" value="ABM_dom"/>
</dbReference>
<dbReference type="AlphaFoldDB" id="A0A840YS19"/>
<dbReference type="PANTHER" id="PTHR33336:SF3">
    <property type="entry name" value="ABM DOMAIN-CONTAINING PROTEIN"/>
    <property type="match status" value="1"/>
</dbReference>
<dbReference type="InterPro" id="IPR050744">
    <property type="entry name" value="AI-2_Isomerase_LsrG"/>
</dbReference>
<organism evidence="2 3">
    <name type="scientific">Sphingomonas xinjiangensis</name>
    <dbReference type="NCBI Taxonomy" id="643568"/>
    <lineage>
        <taxon>Bacteria</taxon>
        <taxon>Pseudomonadati</taxon>
        <taxon>Pseudomonadota</taxon>
        <taxon>Alphaproteobacteria</taxon>
        <taxon>Sphingomonadales</taxon>
        <taxon>Sphingomonadaceae</taxon>
        <taxon>Sphingomonas</taxon>
    </lineage>
</organism>
<sequence length="108" mass="12067">MAKTFHVAAFFEAKPGCSTQLGDRLLALVEPTRRERGSLRYDILQSLDDPNRWHVLEEWSDRGAFDAHMAQPRVVAFLDSAPALCVDEPQLVFLECRSPAAAATQPLE</sequence>
<dbReference type="SUPFAM" id="SSF54909">
    <property type="entry name" value="Dimeric alpha+beta barrel"/>
    <property type="match status" value="1"/>
</dbReference>
<proteinExistence type="predicted"/>
<dbReference type="Pfam" id="PF03992">
    <property type="entry name" value="ABM"/>
    <property type="match status" value="1"/>
</dbReference>
<dbReference type="PROSITE" id="PS51725">
    <property type="entry name" value="ABM"/>
    <property type="match status" value="1"/>
</dbReference>
<protein>
    <submittedName>
        <fullName evidence="2">Quinol monooxygenase YgiN</fullName>
    </submittedName>
</protein>
<comment type="caution">
    <text evidence="2">The sequence shown here is derived from an EMBL/GenBank/DDBJ whole genome shotgun (WGS) entry which is preliminary data.</text>
</comment>
<evidence type="ECO:0000259" key="1">
    <source>
        <dbReference type="PROSITE" id="PS51725"/>
    </source>
</evidence>
<keyword evidence="3" id="KW-1185">Reference proteome</keyword>
<dbReference type="Proteomes" id="UP000527143">
    <property type="component" value="Unassembled WGS sequence"/>
</dbReference>
<keyword evidence="2" id="KW-0503">Monooxygenase</keyword>
<name>A0A840YS19_9SPHN</name>